<reference evidence="1 2" key="1">
    <citation type="journal article" date="2024" name="J Genomics">
        <title>Draft genome sequencing and assembly of Favolaschia claudopus CIRM-BRFM 2984 isolated from oak limbs.</title>
        <authorList>
            <person name="Navarro D."/>
            <person name="Drula E."/>
            <person name="Chaduli D."/>
            <person name="Cazenave R."/>
            <person name="Ahrendt S."/>
            <person name="Wang J."/>
            <person name="Lipzen A."/>
            <person name="Daum C."/>
            <person name="Barry K."/>
            <person name="Grigoriev I.V."/>
            <person name="Favel A."/>
            <person name="Rosso M.N."/>
            <person name="Martin F."/>
        </authorList>
    </citation>
    <scope>NUCLEOTIDE SEQUENCE [LARGE SCALE GENOMIC DNA]</scope>
    <source>
        <strain evidence="1 2">CIRM-BRFM 2984</strain>
    </source>
</reference>
<protein>
    <recommendedName>
        <fullName evidence="3">F-box domain-containing protein</fullName>
    </recommendedName>
</protein>
<dbReference type="AlphaFoldDB" id="A0AAW0BNL6"/>
<comment type="caution">
    <text evidence="1">The sequence shown here is derived from an EMBL/GenBank/DDBJ whole genome shotgun (WGS) entry which is preliminary data.</text>
</comment>
<sequence length="71" mass="8166">MIMHSKNVADRTRLAEIDLQLTSQPEECEASVALQIERIFVKERLDAYKYPVATLPNEIVSEIFIHFLPPP</sequence>
<gene>
    <name evidence="1" type="ORF">R3P38DRAFT_3191056</name>
</gene>
<proteinExistence type="predicted"/>
<keyword evidence="2" id="KW-1185">Reference proteome</keyword>
<dbReference type="Proteomes" id="UP001362999">
    <property type="component" value="Unassembled WGS sequence"/>
</dbReference>
<evidence type="ECO:0000313" key="2">
    <source>
        <dbReference type="Proteomes" id="UP001362999"/>
    </source>
</evidence>
<evidence type="ECO:0008006" key="3">
    <source>
        <dbReference type="Google" id="ProtNLM"/>
    </source>
</evidence>
<evidence type="ECO:0000313" key="1">
    <source>
        <dbReference type="EMBL" id="KAK7027863.1"/>
    </source>
</evidence>
<organism evidence="1 2">
    <name type="scientific">Favolaschia claudopus</name>
    <dbReference type="NCBI Taxonomy" id="2862362"/>
    <lineage>
        <taxon>Eukaryota</taxon>
        <taxon>Fungi</taxon>
        <taxon>Dikarya</taxon>
        <taxon>Basidiomycota</taxon>
        <taxon>Agaricomycotina</taxon>
        <taxon>Agaricomycetes</taxon>
        <taxon>Agaricomycetidae</taxon>
        <taxon>Agaricales</taxon>
        <taxon>Marasmiineae</taxon>
        <taxon>Mycenaceae</taxon>
        <taxon>Favolaschia</taxon>
    </lineage>
</organism>
<dbReference type="EMBL" id="JAWWNJ010000029">
    <property type="protein sequence ID" value="KAK7027863.1"/>
    <property type="molecule type" value="Genomic_DNA"/>
</dbReference>
<accession>A0AAW0BNL6</accession>
<name>A0AAW0BNL6_9AGAR</name>